<evidence type="ECO:0000313" key="4">
    <source>
        <dbReference type="EMBL" id="RKD33086.1"/>
    </source>
</evidence>
<feature type="transmembrane region" description="Helical" evidence="2">
    <location>
        <begin position="509"/>
        <end position="532"/>
    </location>
</feature>
<accession>A0A419T6M8</accession>
<evidence type="ECO:0000259" key="3">
    <source>
        <dbReference type="Pfam" id="PF20155"/>
    </source>
</evidence>
<proteinExistence type="predicted"/>
<reference evidence="4 5" key="1">
    <citation type="submission" date="2016-08" db="EMBL/GenBank/DDBJ databases">
        <title>A new outlook on sporulation: Clostridium algidixylanolyticum.</title>
        <authorList>
            <person name="Poppleton D.I."/>
            <person name="Gribaldo S."/>
        </authorList>
    </citation>
    <scope>NUCLEOTIDE SEQUENCE [LARGE SCALE GENOMIC DNA]</scope>
    <source>
        <strain evidence="4 5">SPL73</strain>
    </source>
</reference>
<feature type="domain" description="Tape measure protein N-terminal" evidence="3">
    <location>
        <begin position="183"/>
        <end position="382"/>
    </location>
</feature>
<keyword evidence="2" id="KW-1133">Transmembrane helix</keyword>
<dbReference type="InterPro" id="IPR013491">
    <property type="entry name" value="Tape_meas_N"/>
</dbReference>
<keyword evidence="5" id="KW-1185">Reference proteome</keyword>
<keyword evidence="2" id="KW-0472">Membrane</keyword>
<feature type="transmembrane region" description="Helical" evidence="2">
    <location>
        <begin position="441"/>
        <end position="466"/>
    </location>
</feature>
<dbReference type="Proteomes" id="UP000284277">
    <property type="component" value="Unassembled WGS sequence"/>
</dbReference>
<dbReference type="NCBIfam" id="TIGR02675">
    <property type="entry name" value="tape_meas_nterm"/>
    <property type="match status" value="1"/>
</dbReference>
<dbReference type="OrthoDB" id="1677957at2"/>
<organism evidence="4 5">
    <name type="scientific">Lacrimispora algidixylanolytica</name>
    <dbReference type="NCBI Taxonomy" id="94868"/>
    <lineage>
        <taxon>Bacteria</taxon>
        <taxon>Bacillati</taxon>
        <taxon>Bacillota</taxon>
        <taxon>Clostridia</taxon>
        <taxon>Lachnospirales</taxon>
        <taxon>Lachnospiraceae</taxon>
        <taxon>Lacrimispora</taxon>
    </lineage>
</organism>
<protein>
    <recommendedName>
        <fullName evidence="3">Tape measure protein N-terminal domain-containing protein</fullName>
    </recommendedName>
</protein>
<gene>
    <name evidence="4" type="ORF">BET01_15850</name>
</gene>
<dbReference type="EMBL" id="MCIA01000008">
    <property type="protein sequence ID" value="RKD33086.1"/>
    <property type="molecule type" value="Genomic_DNA"/>
</dbReference>
<dbReference type="AlphaFoldDB" id="A0A419T6M8"/>
<feature type="transmembrane region" description="Helical" evidence="2">
    <location>
        <begin position="478"/>
        <end position="497"/>
    </location>
</feature>
<evidence type="ECO:0000256" key="2">
    <source>
        <dbReference type="SAM" id="Phobius"/>
    </source>
</evidence>
<feature type="compositionally biased region" description="Polar residues" evidence="1">
    <location>
        <begin position="217"/>
        <end position="228"/>
    </location>
</feature>
<sequence length="746" mass="78761">MGEIKETLVLSDQFSESFSKFLELGNAAVNEMKRIDHAVVKTEMTMRRSIGGATGAVIANMRQIGETSNKFLDLGNSAVKQMKRIDQTMTKTEMTMRKSIGGATGAVIGNMREIGQASNKISSTGFDRMEAQLIKIANNSSKAATAQDKHNNKVKETSNSAVGLLSTLKKVVSVASNFKMGKELFSLSDQMTRSTARLSVMNQGFKPPSMDAGGQGNDNTNSSLQETEQLQEKIYRSAQRSRTSYLDTADVVAKLGQSAGNAFSGSDEVVAVAENLSKQFKIAGASQEEIGSATEQLGQALASGALSGEELNTVFKGAPNAIQAIADYLGKPVDEISGLADKGVITADVIKNALLNATDQINEQFKNMPMTWSDSWNLIKNAGIHSLDGVLDKMSEFLNSDTGQTVIEGIIGAVEILGDVASGAVDVLIAGASAIVENWDYIYPILMGVGLAFALAGTFGLVSGLLAAAGWLTAAMPFILIGLLIGAAMIGIMQAGLTFEQIGEKVGNVFGFIYAVGYNMFADLWNLIAIFAEFFANVMNDPASAIAHLLFGLFDNILSQIETVANAIDAIFKTNMSDAVSGFRKDLSAWVDDEFGEQAVTIERMTKLDTGESVKKGGEIGGSLGYKMDNMNFSLGSLTDKLTSGSGIGGGVGGGAAVGDIGSVGKVGKVDKIEQDVNISDENIKLLRDLSERQYVALVNLTVPQTNATVNQNNYGGGGSDLDSMVNVLNNVLGIQHASSSNVVTG</sequence>
<evidence type="ECO:0000256" key="1">
    <source>
        <dbReference type="SAM" id="MobiDB-lite"/>
    </source>
</evidence>
<comment type="caution">
    <text evidence="4">The sequence shown here is derived from an EMBL/GenBank/DDBJ whole genome shotgun (WGS) entry which is preliminary data.</text>
</comment>
<dbReference type="RefSeq" id="WP_120196097.1">
    <property type="nucleotide sequence ID" value="NZ_MCIA01000008.1"/>
</dbReference>
<keyword evidence="2" id="KW-0812">Transmembrane</keyword>
<evidence type="ECO:0000313" key="5">
    <source>
        <dbReference type="Proteomes" id="UP000284277"/>
    </source>
</evidence>
<dbReference type="Pfam" id="PF20155">
    <property type="entry name" value="TMP_3"/>
    <property type="match status" value="1"/>
</dbReference>
<name>A0A419T6M8_9FIRM</name>
<feature type="region of interest" description="Disordered" evidence="1">
    <location>
        <begin position="202"/>
        <end position="229"/>
    </location>
</feature>